<dbReference type="AlphaFoldDB" id="U6MEX5"/>
<sequence>MANEFLRAATAAAIRKRLPCGRCEPLGYTAVSYIHISQGHLLLRNREYKCTDGIKGMRSLQPPMKIMSNFISWPFICSCRCLCTFASQTLSSRGKTSTTSVSRNSNSDSSKGGAKHTQGSSPDADTVPEFTVVTDTSSHWLPCLAKAKIRQGVSFGRISAAAKGDSKSADVETVERRAMSVVRKAGLCAPKAAIVLFTAEWSGTSRALRQWLSLRVSSFQQSLRRSREEGKTAALELIVTTSEKAPMLLQTFGVSSLPHCLLMLDGRVVDELPAGASDARREALMAAVSLAMSTGSSGNETKASLLHQLKEGLFSPLKCRELGSHPPVRRGSSIINDGAALSAFQSPVKLNSKDKENEPSSPAGYLLDADERAARLAARGTVALFDVPQLKTTASRAALLDLEAMHEVISWAMDVRRGSSGTELRKDAMPASMDMRGALQELTGTEEPLWASDDCPIIRCLPLYNQLLLNKSLFTKARGAQPLPPPAVSTAASTEDAGKTSFADDCMSVPLWKLAEWLARTRRCLAARLFLDKTESAGLKLAMKSHVDWLAVTAKCNYMRIDVNGDRDTERAVAAQNSLQHVTWKACTEAKRTGVHPFNVWLEPRAPSPGRTLLSCMYAALGPDDRRVQEIMAQFDVAVRPQRHKQAPTNSAYEYYMQNPDISAGLSGLMYCSVTMPFCYHAVHKRNAYCSV</sequence>
<accession>U6MEX5</accession>
<evidence type="ECO:0000256" key="1">
    <source>
        <dbReference type="SAM" id="MobiDB-lite"/>
    </source>
</evidence>
<evidence type="ECO:0000313" key="3">
    <source>
        <dbReference type="Proteomes" id="UP000030754"/>
    </source>
</evidence>
<feature type="compositionally biased region" description="Low complexity" evidence="1">
    <location>
        <begin position="96"/>
        <end position="110"/>
    </location>
</feature>
<dbReference type="VEuPathDB" id="ToxoDB:ENH_00028540"/>
<dbReference type="GeneID" id="25473020"/>
<proteinExistence type="predicted"/>
<keyword evidence="3" id="KW-1185">Reference proteome</keyword>
<name>U6MEX5_9EIME</name>
<feature type="region of interest" description="Disordered" evidence="1">
    <location>
        <begin position="94"/>
        <end position="128"/>
    </location>
</feature>
<protein>
    <submittedName>
        <fullName evidence="2">Uncharacterized protein</fullName>
    </submittedName>
</protein>
<dbReference type="OrthoDB" id="347413at2759"/>
<dbReference type="EMBL" id="HG722606">
    <property type="protein sequence ID" value="CDJ62802.1"/>
    <property type="molecule type" value="Genomic_DNA"/>
</dbReference>
<dbReference type="Proteomes" id="UP000030754">
    <property type="component" value="Unassembled WGS sequence"/>
</dbReference>
<dbReference type="RefSeq" id="XP_013440164.1">
    <property type="nucleotide sequence ID" value="XM_013584710.1"/>
</dbReference>
<evidence type="ECO:0000313" key="2">
    <source>
        <dbReference type="EMBL" id="CDJ62802.1"/>
    </source>
</evidence>
<reference evidence="2" key="1">
    <citation type="submission" date="2013-10" db="EMBL/GenBank/DDBJ databases">
        <title>Genomic analysis of the causative agents of coccidiosis in chickens.</title>
        <authorList>
            <person name="Reid A.J."/>
            <person name="Blake D."/>
            <person name="Billington K."/>
            <person name="Browne H."/>
            <person name="Dunn M."/>
            <person name="Hung S."/>
            <person name="Kawahara F."/>
            <person name="Miranda-Saavedra D."/>
            <person name="Mourier T."/>
            <person name="Nagra H."/>
            <person name="Otto T.D."/>
            <person name="Rawlings N."/>
            <person name="Sanchez A."/>
            <person name="Sanders M."/>
            <person name="Subramaniam C."/>
            <person name="Tay Y."/>
            <person name="Dear P."/>
            <person name="Doerig C."/>
            <person name="Gruber A."/>
            <person name="Parkinson J."/>
            <person name="Shirley M."/>
            <person name="Wan K.L."/>
            <person name="Berriman M."/>
            <person name="Tomley F."/>
            <person name="Pain A."/>
        </authorList>
    </citation>
    <scope>NUCLEOTIDE SEQUENCE [LARGE SCALE GENOMIC DNA]</scope>
    <source>
        <strain evidence="2">Houghton</strain>
    </source>
</reference>
<reference evidence="2" key="2">
    <citation type="submission" date="2013-10" db="EMBL/GenBank/DDBJ databases">
        <authorList>
            <person name="Aslett M."/>
        </authorList>
    </citation>
    <scope>NUCLEOTIDE SEQUENCE [LARGE SCALE GENOMIC DNA]</scope>
    <source>
        <strain evidence="2">Houghton</strain>
    </source>
</reference>
<organism evidence="2 3">
    <name type="scientific">Eimeria necatrix</name>
    <dbReference type="NCBI Taxonomy" id="51315"/>
    <lineage>
        <taxon>Eukaryota</taxon>
        <taxon>Sar</taxon>
        <taxon>Alveolata</taxon>
        <taxon>Apicomplexa</taxon>
        <taxon>Conoidasida</taxon>
        <taxon>Coccidia</taxon>
        <taxon>Eucoccidiorida</taxon>
        <taxon>Eimeriorina</taxon>
        <taxon>Eimeriidae</taxon>
        <taxon>Eimeria</taxon>
    </lineage>
</organism>
<gene>
    <name evidence="2" type="ORF">ENH_00028540</name>
</gene>